<accession>A0A178CWH1</accession>
<dbReference type="EMBL" id="LVCJ01000046">
    <property type="protein sequence ID" value="OAL33797.1"/>
    <property type="molecule type" value="Genomic_DNA"/>
</dbReference>
<evidence type="ECO:0000313" key="3">
    <source>
        <dbReference type="Proteomes" id="UP000185904"/>
    </source>
</evidence>
<dbReference type="GeneID" id="34590386"/>
<protein>
    <recommendedName>
        <fullName evidence="4">Transcription factor domain-containing protein</fullName>
    </recommendedName>
</protein>
<sequence length="490" mass="54498">MSAKVSRPLKKRRAISRRTDDSPAIPRASTAGNTTAILLDSSDASPAEDDPSMVLDASPSPWEPHAAAQEGSLPDQTNLSLIIMDVLDHSNFFEQCFVEKFVESSTSSRLGMNPVRPRSWVFALPSLLSDAQTPSVRFSIRAASLIYFAVVQHNKSAEVEAVRWYLAGLASHRGFIQGSNTDANSLRHGSTPISPEISVPMMFLYFETMKRTSPDAWAHHIAAAVTTVEALGPDHYRVGQDHAMFRSLRTYAAFKALLKNDLCSFASQEWCEAPFTDSTKIEYEFLIDILLAIPHHLLLTLVPGGDFRDSIDKIASLNYSDEQTLERETLVILQRLQNWWWHFTRDTSVVAGQPATTDLIQAAPDPLMPPSLAGQYVFPDTLTAKTVSLYDSLMVIVYSVLASLEECKSPSPEGVLLSPLQRYRSEIERHSSSVLMAAWYQNWRHPYCGDALRTGFSVKIVSWLGANAAQKDEARRMMVLWGMESTITAI</sequence>
<evidence type="ECO:0000256" key="1">
    <source>
        <dbReference type="SAM" id="MobiDB-lite"/>
    </source>
</evidence>
<feature type="compositionally biased region" description="Basic residues" evidence="1">
    <location>
        <begin position="7"/>
        <end position="16"/>
    </location>
</feature>
<keyword evidence="3" id="KW-1185">Reference proteome</keyword>
<feature type="region of interest" description="Disordered" evidence="1">
    <location>
        <begin position="1"/>
        <end position="70"/>
    </location>
</feature>
<dbReference type="OrthoDB" id="5126878at2759"/>
<dbReference type="Proteomes" id="UP000185904">
    <property type="component" value="Unassembled WGS sequence"/>
</dbReference>
<name>A0A178CWH1_9EURO</name>
<dbReference type="AlphaFoldDB" id="A0A178CWH1"/>
<dbReference type="PANTHER" id="PTHR38111">
    <property type="entry name" value="ZN(2)-C6 FUNGAL-TYPE DOMAIN-CONTAINING PROTEIN-RELATED"/>
    <property type="match status" value="1"/>
</dbReference>
<dbReference type="InterPro" id="IPR053178">
    <property type="entry name" value="Osmoadaptation_assoc"/>
</dbReference>
<gene>
    <name evidence="2" type="ORF">AYO20_06973</name>
</gene>
<dbReference type="RefSeq" id="XP_022498809.1">
    <property type="nucleotide sequence ID" value="XM_022645261.1"/>
</dbReference>
<evidence type="ECO:0000313" key="2">
    <source>
        <dbReference type="EMBL" id="OAL33797.1"/>
    </source>
</evidence>
<reference evidence="2 3" key="1">
    <citation type="submission" date="2016-03" db="EMBL/GenBank/DDBJ databases">
        <title>The draft genome sequence of Fonsecaea nubica causative agent of cutaneous subcutaneous infection in human host.</title>
        <authorList>
            <person name="Costa F."/>
            <person name="Sybren D.H."/>
            <person name="Raittz R.T."/>
            <person name="Weiss V.A."/>
            <person name="Leao A.C."/>
            <person name="Gomes R."/>
            <person name="De Souza E.M."/>
            <person name="Pedrosa F.O."/>
            <person name="Steffens M.B."/>
            <person name="Bombassaro A."/>
            <person name="Tadra-Sfeir M.Z."/>
            <person name="Moreno L.F."/>
            <person name="Najafzadeh M.J."/>
            <person name="Felipe M.S."/>
            <person name="Teixeira M."/>
            <person name="Sun J."/>
            <person name="Xi L."/>
            <person name="Castro M.A."/>
            <person name="Vicente V.A."/>
        </authorList>
    </citation>
    <scope>NUCLEOTIDE SEQUENCE [LARGE SCALE GENOMIC DNA]</scope>
    <source>
        <strain evidence="2 3">CBS 269.64</strain>
    </source>
</reference>
<dbReference type="PANTHER" id="PTHR38111:SF11">
    <property type="entry name" value="TRANSCRIPTION FACTOR DOMAIN-CONTAINING PROTEIN-RELATED"/>
    <property type="match status" value="1"/>
</dbReference>
<comment type="caution">
    <text evidence="2">The sequence shown here is derived from an EMBL/GenBank/DDBJ whole genome shotgun (WGS) entry which is preliminary data.</text>
</comment>
<evidence type="ECO:0008006" key="4">
    <source>
        <dbReference type="Google" id="ProtNLM"/>
    </source>
</evidence>
<organism evidence="2 3">
    <name type="scientific">Fonsecaea nubica</name>
    <dbReference type="NCBI Taxonomy" id="856822"/>
    <lineage>
        <taxon>Eukaryota</taxon>
        <taxon>Fungi</taxon>
        <taxon>Dikarya</taxon>
        <taxon>Ascomycota</taxon>
        <taxon>Pezizomycotina</taxon>
        <taxon>Eurotiomycetes</taxon>
        <taxon>Chaetothyriomycetidae</taxon>
        <taxon>Chaetothyriales</taxon>
        <taxon>Herpotrichiellaceae</taxon>
        <taxon>Fonsecaea</taxon>
    </lineage>
</organism>
<proteinExistence type="predicted"/>